<dbReference type="Pfam" id="PF13193">
    <property type="entry name" value="AMP-binding_C"/>
    <property type="match status" value="1"/>
</dbReference>
<organism evidence="5 6">
    <name type="scientific">Gordonia sesuvii</name>
    <dbReference type="NCBI Taxonomy" id="3116777"/>
    <lineage>
        <taxon>Bacteria</taxon>
        <taxon>Bacillati</taxon>
        <taxon>Actinomycetota</taxon>
        <taxon>Actinomycetes</taxon>
        <taxon>Mycobacteriales</taxon>
        <taxon>Gordoniaceae</taxon>
        <taxon>Gordonia</taxon>
    </lineage>
</organism>
<dbReference type="Pfam" id="PF00501">
    <property type="entry name" value="AMP-binding"/>
    <property type="match status" value="1"/>
</dbReference>
<dbReference type="InterPro" id="IPR000873">
    <property type="entry name" value="AMP-dep_synth/lig_dom"/>
</dbReference>
<dbReference type="InterPro" id="IPR042099">
    <property type="entry name" value="ANL_N_sf"/>
</dbReference>
<dbReference type="RefSeq" id="WP_330435716.1">
    <property type="nucleotide sequence ID" value="NZ_JAZDUF010000008.1"/>
</dbReference>
<evidence type="ECO:0000313" key="6">
    <source>
        <dbReference type="Proteomes" id="UP001347146"/>
    </source>
</evidence>
<dbReference type="InterPro" id="IPR045851">
    <property type="entry name" value="AMP-bd_C_sf"/>
</dbReference>
<evidence type="ECO:0000256" key="2">
    <source>
        <dbReference type="ARBA" id="ARBA00022598"/>
    </source>
</evidence>
<dbReference type="EMBL" id="JAZDUF010000008">
    <property type="protein sequence ID" value="MEE3852991.1"/>
    <property type="molecule type" value="Genomic_DNA"/>
</dbReference>
<dbReference type="InterPro" id="IPR020845">
    <property type="entry name" value="AMP-binding_CS"/>
</dbReference>
<keyword evidence="6" id="KW-1185">Reference proteome</keyword>
<evidence type="ECO:0000256" key="1">
    <source>
        <dbReference type="ARBA" id="ARBA00006432"/>
    </source>
</evidence>
<dbReference type="SUPFAM" id="SSF56801">
    <property type="entry name" value="Acetyl-CoA synthetase-like"/>
    <property type="match status" value="1"/>
</dbReference>
<dbReference type="Gene3D" id="3.30.300.30">
    <property type="match status" value="1"/>
</dbReference>
<dbReference type="InterPro" id="IPR025110">
    <property type="entry name" value="AMP-bd_C"/>
</dbReference>
<dbReference type="Proteomes" id="UP001347146">
    <property type="component" value="Unassembled WGS sequence"/>
</dbReference>
<dbReference type="PANTHER" id="PTHR43201:SF5">
    <property type="entry name" value="MEDIUM-CHAIN ACYL-COA LIGASE ACSF2, MITOCHONDRIAL"/>
    <property type="match status" value="1"/>
</dbReference>
<proteinExistence type="inferred from homology"/>
<comment type="caution">
    <text evidence="5">The sequence shown here is derived from an EMBL/GenBank/DDBJ whole genome shotgun (WGS) entry which is preliminary data.</text>
</comment>
<evidence type="ECO:0000259" key="3">
    <source>
        <dbReference type="Pfam" id="PF00501"/>
    </source>
</evidence>
<evidence type="ECO:0000259" key="4">
    <source>
        <dbReference type="Pfam" id="PF13193"/>
    </source>
</evidence>
<accession>A0ABU7MK51</accession>
<sequence length="511" mass="55068">MPEHVTILSALEYHADRTPNHEFVVELTNDGRQVVTYSEALVATDALAAGFSHLGVDKGDRVVIRMANSWSFIVTLLAALRLGAIAVPTIRQYSDQELHHALVDSGAKVLVFDDVDHAGLVAGLPQGVTPVSAHKSDDSSVTDLARLAADASGARPPSAPLHRDADALIFYTSGTTSAPKGVVLSHKAVLATSLINAEGWRMRADDRGLLILPLFHCNGMFMQLLPLLVSGATAVLADRFSASRYVQTLRDNAITMANLTAGALRSVLAQPESADEAVDSLRMITFGLPLQESEIKDLSRRLGAPVYMCYGLTESSSGGTRTPVFAEPHVGWQSLGLPQSGWDVAIADDEGQILDSGSVGEILLKGPGLMTRYWNREDATQGAFIDSWFRTGDLGYLDENGYLYFTSRKKDMLKPKGENVAASEIETVLVGCESVEDAAVIGVHDAHQEERIVAYAVPSAGHTIVESELRAYCASRLASFKVPAEIRVVDDLPRTSVGKINKHALREEVRS</sequence>
<reference evidence="5 6" key="1">
    <citation type="submission" date="2024-01" db="EMBL/GenBank/DDBJ databases">
        <title>Draft genome sequence of Gordonia sp. LSe1-13.</title>
        <authorList>
            <person name="Suphannarot A."/>
            <person name="Mingma R."/>
        </authorList>
    </citation>
    <scope>NUCLEOTIDE SEQUENCE [LARGE SCALE GENOMIC DNA]</scope>
    <source>
        <strain evidence="5 6">LSe1-13</strain>
    </source>
</reference>
<name>A0ABU7MK51_9ACTN</name>
<protein>
    <submittedName>
        <fullName evidence="5">Class I adenylate-forming enzyme family protein</fullName>
    </submittedName>
</protein>
<keyword evidence="2" id="KW-0436">Ligase</keyword>
<dbReference type="PROSITE" id="PS00455">
    <property type="entry name" value="AMP_BINDING"/>
    <property type="match status" value="1"/>
</dbReference>
<feature type="domain" description="AMP-binding enzyme C-terminal" evidence="4">
    <location>
        <begin position="424"/>
        <end position="499"/>
    </location>
</feature>
<dbReference type="PANTHER" id="PTHR43201">
    <property type="entry name" value="ACYL-COA SYNTHETASE"/>
    <property type="match status" value="1"/>
</dbReference>
<feature type="domain" description="AMP-dependent synthetase/ligase" evidence="3">
    <location>
        <begin position="12"/>
        <end position="374"/>
    </location>
</feature>
<evidence type="ECO:0000313" key="5">
    <source>
        <dbReference type="EMBL" id="MEE3852991.1"/>
    </source>
</evidence>
<dbReference type="Gene3D" id="3.40.50.12780">
    <property type="entry name" value="N-terminal domain of ligase-like"/>
    <property type="match status" value="1"/>
</dbReference>
<comment type="similarity">
    <text evidence="1">Belongs to the ATP-dependent AMP-binding enzyme family.</text>
</comment>
<gene>
    <name evidence="5" type="ORF">VZC37_21825</name>
</gene>